<organism evidence="2 3">
    <name type="scientific">Salinibacter ruber</name>
    <dbReference type="NCBI Taxonomy" id="146919"/>
    <lineage>
        <taxon>Bacteria</taxon>
        <taxon>Pseudomonadati</taxon>
        <taxon>Rhodothermota</taxon>
        <taxon>Rhodothermia</taxon>
        <taxon>Rhodothermales</taxon>
        <taxon>Salinibacteraceae</taxon>
        <taxon>Salinibacter</taxon>
    </lineage>
</organism>
<protein>
    <recommendedName>
        <fullName evidence="1">Bacteriophage T5 Orf172 DNA-binding domain-containing protein</fullName>
    </recommendedName>
</protein>
<dbReference type="Pfam" id="PF13455">
    <property type="entry name" value="MUG113"/>
    <property type="match status" value="1"/>
</dbReference>
<dbReference type="InterPro" id="IPR018306">
    <property type="entry name" value="Phage_T5_Orf172_DNA-bd"/>
</dbReference>
<gene>
    <name evidence="2" type="ORF">GGP61_000637</name>
</gene>
<dbReference type="Proteomes" id="UP001155057">
    <property type="component" value="Unassembled WGS sequence"/>
</dbReference>
<accession>A0A9X2V315</accession>
<proteinExistence type="predicted"/>
<evidence type="ECO:0000313" key="2">
    <source>
        <dbReference type="EMBL" id="MCS3709042.1"/>
    </source>
</evidence>
<dbReference type="SMART" id="SM00974">
    <property type="entry name" value="T5orf172"/>
    <property type="match status" value="1"/>
</dbReference>
<feature type="domain" description="Bacteriophage T5 Orf172 DNA-binding" evidence="1">
    <location>
        <begin position="40"/>
        <end position="115"/>
    </location>
</feature>
<evidence type="ECO:0000259" key="1">
    <source>
        <dbReference type="SMART" id="SM00974"/>
    </source>
</evidence>
<comment type="caution">
    <text evidence="2">The sequence shown here is derived from an EMBL/GenBank/DDBJ whole genome shotgun (WGS) entry which is preliminary data.</text>
</comment>
<dbReference type="EMBL" id="JANUAE010000002">
    <property type="protein sequence ID" value="MCS3709042.1"/>
    <property type="molecule type" value="Genomic_DNA"/>
</dbReference>
<evidence type="ECO:0000313" key="3">
    <source>
        <dbReference type="Proteomes" id="UP001155057"/>
    </source>
</evidence>
<dbReference type="AlphaFoldDB" id="A0A9X2V315"/>
<reference evidence="2" key="1">
    <citation type="submission" date="2022-08" db="EMBL/GenBank/DDBJ databases">
        <title>Genomic Encyclopedia of Type Strains, Phase V (KMG-V): Genome sequencing to study the core and pangenomes of soil and plant-associated prokaryotes.</title>
        <authorList>
            <person name="Whitman W."/>
        </authorList>
    </citation>
    <scope>NUCLEOTIDE SEQUENCE</scope>
    <source>
        <strain evidence="2">SP3049</strain>
    </source>
</reference>
<sequence length="148" mass="17164">MALSKISERTGVSTTQLSRWFDEEEVSPDTGVAYVYLFHCEQLGRTKIGRARDVYSRLFNAKTLSPLPITLIGRIQTEDDKKLEQQLQERYQDRHIRREWFDLSTSEAEEIVQENGGVLEEEVRETGSYTKRLQAEVSFRESSEQNAT</sequence>
<dbReference type="RefSeq" id="WP_259060557.1">
    <property type="nucleotide sequence ID" value="NZ_JANTZF010000009.1"/>
</dbReference>
<name>A0A9X2V315_9BACT</name>